<organism evidence="1 2">
    <name type="scientific">Thomasclavelia ramosa DSM 1402</name>
    <dbReference type="NCBI Taxonomy" id="445974"/>
    <lineage>
        <taxon>Bacteria</taxon>
        <taxon>Bacillati</taxon>
        <taxon>Bacillota</taxon>
        <taxon>Erysipelotrichia</taxon>
        <taxon>Erysipelotrichales</taxon>
        <taxon>Coprobacillaceae</taxon>
        <taxon>Thomasclavelia</taxon>
    </lineage>
</organism>
<protein>
    <submittedName>
        <fullName evidence="1">Uncharacterized protein</fullName>
    </submittedName>
</protein>
<dbReference type="eggNOG" id="ENOG5033YYI">
    <property type="taxonomic scope" value="Bacteria"/>
</dbReference>
<reference evidence="1" key="1">
    <citation type="submission" date="2007-11" db="EMBL/GenBank/DDBJ databases">
        <authorList>
            <person name="Fulton L."/>
            <person name="Clifton S."/>
            <person name="Fulton B."/>
            <person name="Xu J."/>
            <person name="Minx P."/>
            <person name="Pepin K.H."/>
            <person name="Johnson M."/>
            <person name="Thiruvilangam P."/>
            <person name="Bhonagiri V."/>
            <person name="Nash W.E."/>
            <person name="Mardis E.R."/>
            <person name="Wilson R.K."/>
        </authorList>
    </citation>
    <scope>NUCLEOTIDE SEQUENCE [LARGE SCALE GENOMIC DNA]</scope>
    <source>
        <strain evidence="1">DSM 1402</strain>
    </source>
</reference>
<name>B0N6M0_9FIRM</name>
<reference evidence="1" key="2">
    <citation type="submission" date="2014-06" db="EMBL/GenBank/DDBJ databases">
        <title>Draft genome sequence of Clostridium ramosum(DSM 1402).</title>
        <authorList>
            <person name="Sudarsanam P."/>
            <person name="Ley R."/>
            <person name="Guruge J."/>
            <person name="Turnbaugh P.J."/>
            <person name="Mahowald M."/>
            <person name="Liep D."/>
            <person name="Gordon J."/>
        </authorList>
    </citation>
    <scope>NUCLEOTIDE SEQUENCE</scope>
    <source>
        <strain evidence="1">DSM 1402</strain>
    </source>
</reference>
<dbReference type="AlphaFoldDB" id="B0N6M0"/>
<gene>
    <name evidence="1" type="ORF">CLORAM_02242</name>
</gene>
<keyword evidence="2" id="KW-1185">Reference proteome</keyword>
<sequence>MTILFILLLIKYFFVIIKVKVSRSGVIMTNKYRLKIIYKDTKLTLDIEENITFDELSSIINEKLMLSDSRAYKYQKDDDIIVTRKNSKNNKLADLLELDQKLVYIIGTGNNVYSINIIVWDYIIEADKKILEKFNQMLKNVKQVRPEQVYYLNSSQRKFIDGLLADCYEMLKEMSFSGIYNYRLFKNGADFLTTKVIYYILDDKYEIHLYNNNDDLKEDNTEYLITFYDTNRAYFKGYQGVNRNIFILHKDKTIKQNDFEYLYHALNRIIHMFKDGDEDTLFESHETCLCYDIATNKFWTE</sequence>
<evidence type="ECO:0000313" key="1">
    <source>
        <dbReference type="EMBL" id="EDS17458.1"/>
    </source>
</evidence>
<dbReference type="Proteomes" id="UP000005798">
    <property type="component" value="Unassembled WGS sequence"/>
</dbReference>
<dbReference type="EMBL" id="ABFX02000008">
    <property type="protein sequence ID" value="EDS17458.1"/>
    <property type="molecule type" value="Genomic_DNA"/>
</dbReference>
<comment type="caution">
    <text evidence="1">The sequence shown here is derived from an EMBL/GenBank/DDBJ whole genome shotgun (WGS) entry which is preliminary data.</text>
</comment>
<evidence type="ECO:0000313" key="2">
    <source>
        <dbReference type="Proteomes" id="UP000005798"/>
    </source>
</evidence>
<proteinExistence type="predicted"/>
<accession>B0N6M0</accession>
<dbReference type="HOGENOM" id="CLU_985921_0_0_9"/>